<evidence type="ECO:0000256" key="3">
    <source>
        <dbReference type="ARBA" id="ARBA00023235"/>
    </source>
</evidence>
<dbReference type="GO" id="GO:0005634">
    <property type="term" value="C:nucleus"/>
    <property type="evidence" value="ECO:0007669"/>
    <property type="project" value="TreeGrafter"/>
</dbReference>
<dbReference type="AlphaFoldDB" id="A0A9P0GYP3"/>
<evidence type="ECO:0000313" key="6">
    <source>
        <dbReference type="Proteomes" id="UP001152798"/>
    </source>
</evidence>
<proteinExistence type="inferred from homology"/>
<dbReference type="PANTHER" id="PTHR11142">
    <property type="entry name" value="PSEUDOURIDYLATE SYNTHASE"/>
    <property type="match status" value="1"/>
</dbReference>
<keyword evidence="6" id="KW-1185">Reference proteome</keyword>
<dbReference type="InterPro" id="IPR001406">
    <property type="entry name" value="PsdUridine_synth_TruA"/>
</dbReference>
<dbReference type="HAMAP" id="MF_00171">
    <property type="entry name" value="TruA"/>
    <property type="match status" value="1"/>
</dbReference>
<organism evidence="5 6">
    <name type="scientific">Nezara viridula</name>
    <name type="common">Southern green stink bug</name>
    <name type="synonym">Cimex viridulus</name>
    <dbReference type="NCBI Taxonomy" id="85310"/>
    <lineage>
        <taxon>Eukaryota</taxon>
        <taxon>Metazoa</taxon>
        <taxon>Ecdysozoa</taxon>
        <taxon>Arthropoda</taxon>
        <taxon>Hexapoda</taxon>
        <taxon>Insecta</taxon>
        <taxon>Pterygota</taxon>
        <taxon>Neoptera</taxon>
        <taxon>Paraneoptera</taxon>
        <taxon>Hemiptera</taxon>
        <taxon>Heteroptera</taxon>
        <taxon>Panheteroptera</taxon>
        <taxon>Pentatomomorpha</taxon>
        <taxon>Pentatomoidea</taxon>
        <taxon>Pentatomidae</taxon>
        <taxon>Pentatominae</taxon>
        <taxon>Nezara</taxon>
    </lineage>
</organism>
<dbReference type="NCBIfam" id="TIGR00071">
    <property type="entry name" value="hisT_truA"/>
    <property type="match status" value="1"/>
</dbReference>
<protein>
    <recommendedName>
        <fullName evidence="4">Pseudouridine synthase I TruA alpha/beta domain-containing protein</fullName>
    </recommendedName>
</protein>
<comment type="similarity">
    <text evidence="1">Belongs to the tRNA pseudouridine synthase TruA family.</text>
</comment>
<dbReference type="GO" id="GO:0005737">
    <property type="term" value="C:cytoplasm"/>
    <property type="evidence" value="ECO:0007669"/>
    <property type="project" value="TreeGrafter"/>
</dbReference>
<dbReference type="InterPro" id="IPR020097">
    <property type="entry name" value="PsdUridine_synth_TruA_a/b_dom"/>
</dbReference>
<dbReference type="GO" id="GO:1990481">
    <property type="term" value="P:mRNA pseudouridine synthesis"/>
    <property type="evidence" value="ECO:0007669"/>
    <property type="project" value="TreeGrafter"/>
</dbReference>
<dbReference type="InterPro" id="IPR041707">
    <property type="entry name" value="Pus3-like"/>
</dbReference>
<dbReference type="Gene3D" id="3.30.70.580">
    <property type="entry name" value="Pseudouridine synthase I, catalytic domain, N-terminal subdomain"/>
    <property type="match status" value="1"/>
</dbReference>
<dbReference type="Pfam" id="PF01416">
    <property type="entry name" value="PseudoU_synth_1"/>
    <property type="match status" value="1"/>
</dbReference>
<evidence type="ECO:0000313" key="5">
    <source>
        <dbReference type="EMBL" id="CAH1391078.1"/>
    </source>
</evidence>
<dbReference type="InterPro" id="IPR020103">
    <property type="entry name" value="PsdUridine_synth_cat_dom_sf"/>
</dbReference>
<dbReference type="SUPFAM" id="SSF55120">
    <property type="entry name" value="Pseudouridine synthase"/>
    <property type="match status" value="1"/>
</dbReference>
<dbReference type="CDD" id="cd02569">
    <property type="entry name" value="PseudoU_synth_ScPus3"/>
    <property type="match status" value="1"/>
</dbReference>
<accession>A0A9P0GYP3</accession>
<feature type="domain" description="Pseudouridine synthase I TruA alpha/beta" evidence="4">
    <location>
        <begin position="210"/>
        <end position="321"/>
    </location>
</feature>
<dbReference type="FunFam" id="3.30.70.580:FF:000007">
    <property type="entry name" value="tRNA pseudouridine synthase"/>
    <property type="match status" value="1"/>
</dbReference>
<dbReference type="InterPro" id="IPR020094">
    <property type="entry name" value="TruA/RsuA/RluB/E/F_N"/>
</dbReference>
<gene>
    <name evidence="5" type="ORF">NEZAVI_LOCUS2164</name>
</gene>
<dbReference type="GO" id="GO:0031119">
    <property type="term" value="P:tRNA pseudouridine synthesis"/>
    <property type="evidence" value="ECO:0007669"/>
    <property type="project" value="TreeGrafter"/>
</dbReference>
<keyword evidence="2" id="KW-0819">tRNA processing</keyword>
<dbReference type="GO" id="GO:0009982">
    <property type="term" value="F:pseudouridine synthase activity"/>
    <property type="evidence" value="ECO:0007669"/>
    <property type="project" value="InterPro"/>
</dbReference>
<evidence type="ECO:0000256" key="2">
    <source>
        <dbReference type="ARBA" id="ARBA00022694"/>
    </source>
</evidence>
<dbReference type="PANTHER" id="PTHR11142:SF5">
    <property type="entry name" value="TRNA PSEUDOURIDINE(38_39) SYNTHASE"/>
    <property type="match status" value="1"/>
</dbReference>
<keyword evidence="3" id="KW-0413">Isomerase</keyword>
<dbReference type="EMBL" id="OV725077">
    <property type="protein sequence ID" value="CAH1391078.1"/>
    <property type="molecule type" value="Genomic_DNA"/>
</dbReference>
<dbReference type="InterPro" id="IPR020095">
    <property type="entry name" value="PsdUridine_synth_TruA_C"/>
</dbReference>
<name>A0A9P0GYP3_NEZVI</name>
<reference evidence="5" key="1">
    <citation type="submission" date="2022-01" db="EMBL/GenBank/DDBJ databases">
        <authorList>
            <person name="King R."/>
        </authorList>
    </citation>
    <scope>NUCLEOTIDE SEQUENCE</scope>
</reference>
<dbReference type="OrthoDB" id="25767at2759"/>
<dbReference type="GO" id="GO:0003723">
    <property type="term" value="F:RNA binding"/>
    <property type="evidence" value="ECO:0007669"/>
    <property type="project" value="InterPro"/>
</dbReference>
<dbReference type="Gene3D" id="3.30.70.660">
    <property type="entry name" value="Pseudouridine synthase I, catalytic domain, C-terminal subdomain"/>
    <property type="match status" value="1"/>
</dbReference>
<sequence>MEVPETKYVPSKNKKIDIESLQSKTQEELIEIIRQLQAHNEQLKAIISKNCGVEKHDHDHRKNNDFDFSRCKWSHILLKLVYFGWDYQGYVCQDDTLDTIEHHLIQALLKCRLIKSRETSNYHRCGRTDKGVSSFSQVISITVRASDEEKNPLDYCKMLNRLLPDDIKVICWQPVAEEFSARFNCNNRTYRYFFPKGDLDIEAMQEGTGYLLGTHDFRNLCKMDVGNGVTNFIRTIDHAAVSKLEDFHYQGTGYDMYFFELKSQAFLWHQVRCIVAVLLLIGRKLEKPCVFNDLLDITKNPRKPQYPMAHPIGLNLFLTEFECGNWILDEAEISRVIETLQKHWTMNTIKVTHIKSSILELSKVVSKEINAQDSVLLRQESKIYKPLLTRNKCSTLEEKICHFVKRRRIKENVE</sequence>
<evidence type="ECO:0000259" key="4">
    <source>
        <dbReference type="Pfam" id="PF01416"/>
    </source>
</evidence>
<evidence type="ECO:0000256" key="1">
    <source>
        <dbReference type="ARBA" id="ARBA00009375"/>
    </source>
</evidence>
<dbReference type="Proteomes" id="UP001152798">
    <property type="component" value="Chromosome 1"/>
</dbReference>